<evidence type="ECO:0000256" key="4">
    <source>
        <dbReference type="ARBA" id="ARBA00022705"/>
    </source>
</evidence>
<dbReference type="Gene3D" id="1.10.8.1020">
    <property type="entry name" value="RecQ-mediated genome instability protein 1, N-terminal domain"/>
    <property type="match status" value="1"/>
</dbReference>
<feature type="region of interest" description="Disordered" evidence="7">
    <location>
        <begin position="376"/>
        <end position="405"/>
    </location>
</feature>
<feature type="compositionally biased region" description="Low complexity" evidence="7">
    <location>
        <begin position="527"/>
        <end position="536"/>
    </location>
</feature>
<evidence type="ECO:0000259" key="8">
    <source>
        <dbReference type="Pfam" id="PF08585"/>
    </source>
</evidence>
<dbReference type="RefSeq" id="XP_022613494.1">
    <property type="nucleotide sequence ID" value="XM_022757773.1"/>
</dbReference>
<feature type="region of interest" description="Disordered" evidence="7">
    <location>
        <begin position="496"/>
        <end position="536"/>
    </location>
</feature>
<feature type="compositionally biased region" description="Polar residues" evidence="7">
    <location>
        <begin position="376"/>
        <end position="403"/>
    </location>
</feature>
<dbReference type="GO" id="GO:0000166">
    <property type="term" value="F:nucleotide binding"/>
    <property type="evidence" value="ECO:0007669"/>
    <property type="project" value="InterPro"/>
</dbReference>
<reference evidence="11" key="1">
    <citation type="submission" date="2025-08" db="UniProtKB">
        <authorList>
            <consortium name="Ensembl"/>
        </authorList>
    </citation>
    <scope>IDENTIFICATION</scope>
</reference>
<feature type="compositionally biased region" description="Polar residues" evidence="7">
    <location>
        <begin position="556"/>
        <end position="583"/>
    </location>
</feature>
<keyword evidence="4" id="KW-0235">DNA replication</keyword>
<reference evidence="11" key="2">
    <citation type="submission" date="2025-09" db="UniProtKB">
        <authorList>
            <consortium name="Ensembl"/>
        </authorList>
    </citation>
    <scope>IDENTIFICATION</scope>
</reference>
<evidence type="ECO:0000256" key="5">
    <source>
        <dbReference type="ARBA" id="ARBA00023242"/>
    </source>
</evidence>
<feature type="compositionally biased region" description="Low complexity" evidence="7">
    <location>
        <begin position="283"/>
        <end position="307"/>
    </location>
</feature>
<dbReference type="Proteomes" id="UP000261420">
    <property type="component" value="Unplaced"/>
</dbReference>
<dbReference type="PANTHER" id="PTHR14790:SF15">
    <property type="entry name" value="RECQ-MEDIATED GENOME INSTABILITY PROTEIN 1"/>
    <property type="match status" value="1"/>
</dbReference>
<dbReference type="KEGG" id="sdu:111230887"/>
<dbReference type="Ensembl" id="ENSSDUT00000031293.1">
    <property type="protein sequence ID" value="ENSSDUP00000030757.1"/>
    <property type="gene ID" value="ENSSDUG00000022159.1"/>
</dbReference>
<dbReference type="AlphaFoldDB" id="A0A3B4VJN2"/>
<feature type="domain" description="RecQ mediated genome instability protein 1 OB-fold" evidence="8">
    <location>
        <begin position="72"/>
        <end position="208"/>
    </location>
</feature>
<dbReference type="GO" id="GO:0000724">
    <property type="term" value="P:double-strand break repair via homologous recombination"/>
    <property type="evidence" value="ECO:0007669"/>
    <property type="project" value="TreeGrafter"/>
</dbReference>
<keyword evidence="5" id="KW-0539">Nucleus</keyword>
<dbReference type="InterPro" id="IPR044881">
    <property type="entry name" value="RMI1_N_N_sf"/>
</dbReference>
<dbReference type="Gene3D" id="2.40.50.510">
    <property type="match status" value="1"/>
</dbReference>
<organism evidence="11 12">
    <name type="scientific">Seriola dumerili</name>
    <name type="common">Greater amberjack</name>
    <name type="synonym">Caranx dumerili</name>
    <dbReference type="NCBI Taxonomy" id="41447"/>
    <lineage>
        <taxon>Eukaryota</taxon>
        <taxon>Metazoa</taxon>
        <taxon>Chordata</taxon>
        <taxon>Craniata</taxon>
        <taxon>Vertebrata</taxon>
        <taxon>Euteleostomi</taxon>
        <taxon>Actinopterygii</taxon>
        <taxon>Neopterygii</taxon>
        <taxon>Teleostei</taxon>
        <taxon>Neoteleostei</taxon>
        <taxon>Acanthomorphata</taxon>
        <taxon>Carangaria</taxon>
        <taxon>Carangiformes</taxon>
        <taxon>Carangidae</taxon>
        <taxon>Seriola</taxon>
    </lineage>
</organism>
<evidence type="ECO:0000256" key="1">
    <source>
        <dbReference type="ARBA" id="ARBA00004123"/>
    </source>
</evidence>
<dbReference type="GeneTree" id="ENSGT00940000161055"/>
<name>A0A3B4VJN2_SERDU</name>
<dbReference type="InterPro" id="IPR013894">
    <property type="entry name" value="RMI1_OB"/>
</dbReference>
<comment type="similarity">
    <text evidence="2">Belongs to the RMI1 family.</text>
</comment>
<dbReference type="Pfam" id="PF08585">
    <property type="entry name" value="RMI1_N_C"/>
    <property type="match status" value="1"/>
</dbReference>
<dbReference type="GO" id="GO:0006260">
    <property type="term" value="P:DNA replication"/>
    <property type="evidence" value="ECO:0007669"/>
    <property type="project" value="UniProtKB-KW"/>
</dbReference>
<feature type="region of interest" description="Disordered" evidence="7">
    <location>
        <begin position="257"/>
        <end position="326"/>
    </location>
</feature>
<dbReference type="InterPro" id="IPR032199">
    <property type="entry name" value="RMI1_C"/>
</dbReference>
<dbReference type="GO" id="GO:0000712">
    <property type="term" value="P:resolution of meiotic recombination intermediates"/>
    <property type="evidence" value="ECO:0007669"/>
    <property type="project" value="TreeGrafter"/>
</dbReference>
<feature type="region of interest" description="Disordered" evidence="7">
    <location>
        <begin position="552"/>
        <end position="585"/>
    </location>
</feature>
<dbReference type="FunFam" id="2.40.50.770:FF:000002">
    <property type="entry name" value="recQ-mediated genome instability protein 1"/>
    <property type="match status" value="1"/>
</dbReference>
<dbReference type="GO" id="GO:0031422">
    <property type="term" value="C:RecQ family helicase-topoisomerase III complex"/>
    <property type="evidence" value="ECO:0007669"/>
    <property type="project" value="TreeGrafter"/>
</dbReference>
<dbReference type="InterPro" id="IPR042470">
    <property type="entry name" value="RMI1_N_C_sf"/>
</dbReference>
<evidence type="ECO:0000256" key="6">
    <source>
        <dbReference type="ARBA" id="ARBA00024977"/>
    </source>
</evidence>
<protein>
    <recommendedName>
        <fullName evidence="3">RecQ-mediated genome instability protein 1</fullName>
    </recommendedName>
</protein>
<evidence type="ECO:0000259" key="9">
    <source>
        <dbReference type="Pfam" id="PF16099"/>
    </source>
</evidence>
<dbReference type="PANTHER" id="PTHR14790">
    <property type="entry name" value="RECQ-MEDIATED GENOME INSTABILITY PROTEIN 1 RMI1"/>
    <property type="match status" value="1"/>
</dbReference>
<dbReference type="SMART" id="SM01161">
    <property type="entry name" value="DUF1767"/>
    <property type="match status" value="1"/>
</dbReference>
<comment type="function">
    <text evidence="6">Essential component of the RMI complex, a complex that plays an important role in the processing of homologous recombination intermediates to limit DNA crossover formation in cells. Promotes TOP3A binding to double Holliday junctions (DHJ) and hence stimulates TOP3A-mediated dissolution. Required for BLM phosphorylation during mitosis. Within the BLM complex, required for BLM and TOP3A stability.</text>
</comment>
<proteinExistence type="inferred from homology"/>
<sequence length="732" mass="80721">MAPEIQAVVHATQAWLQSSWHVQVPFAWLEACVEWLQEEAGGAGRLSQQQINQQALDQWLLTDLRDLDYPVLPEGLAVAQKTELSGTFCVQVDSLLDVSQPAYGQLQKWKGTDCANDEVSAVTQITQRPWEAKPTRMLLLQVTDGVQSLEAMEYQPIPALSSALRPGVKLQLQGQMVCRLGMLLLGPANIKVLGGEVEDLVDRNNQGRVLCRTLGLPEEQQQQEGEEAPPASQQGNQEMEDLELDDAELLASLGAQEEVERVQDGSVQESGYGTLSETSTQFSRTSSVSAASSRSAASTRSYRSGSTQRNRGGSVQRRRHDNEQDDSDLFEVLPSDHRIQQEVQSHDMAEVDFPDEDFDDLPLDELDSMIFEETTNVTAQSDSSHRSTPQNNSRITGSPNSLDRATKPKTALFEQHTLNGSGSRFGPSNSRSVTQKRDYQGCTKGATGRLSAATSTSVFSPAALEPSHEFEFVTNNECDFMDEDMDCFLEDVETYGMQPERTEGPNQLPVQQGPRREREIATNTTESSGSSYTLCSKSSKSLTDRFSTKTELACESSHSTPQGQTDSVRLSANEDPQSDSTVPALTLTTPPFTYLFLLEQLMSKPHPHTTEIRVKAFIVTLLGKLSGNNGVWSICAVISDGTGYLDVKLSDEVLTGLLGFSVAEKAVLKRDPARRGELDAGMRRCQEELVDMCCVMTILIEPEGRKAVVTKAERASEKVLQELEQRVRDRRK</sequence>
<dbReference type="GO" id="GO:0016604">
    <property type="term" value="C:nuclear body"/>
    <property type="evidence" value="ECO:0007669"/>
    <property type="project" value="TreeGrafter"/>
</dbReference>
<evidence type="ECO:0000313" key="12">
    <source>
        <dbReference type="Proteomes" id="UP000261420"/>
    </source>
</evidence>
<feature type="region of interest" description="Disordered" evidence="7">
    <location>
        <begin position="417"/>
        <end position="437"/>
    </location>
</feature>
<dbReference type="OMA" id="SATWHVK"/>
<dbReference type="Gene3D" id="2.40.50.770">
    <property type="entry name" value="RecQ-mediated genome instability protein Rmi1, C-terminal domain"/>
    <property type="match status" value="1"/>
</dbReference>
<dbReference type="CTD" id="80010"/>
<dbReference type="Pfam" id="PF16099">
    <property type="entry name" value="RMI1_C"/>
    <property type="match status" value="1"/>
</dbReference>
<dbReference type="Pfam" id="PF21000">
    <property type="entry name" value="RMI1_N_N"/>
    <property type="match status" value="1"/>
</dbReference>
<evidence type="ECO:0000256" key="2">
    <source>
        <dbReference type="ARBA" id="ARBA00006395"/>
    </source>
</evidence>
<dbReference type="FunFam" id="1.10.8.1020:FF:000001">
    <property type="entry name" value="RecQ-mediated genome instability protein 1"/>
    <property type="match status" value="1"/>
</dbReference>
<evidence type="ECO:0000313" key="11">
    <source>
        <dbReference type="Ensembl" id="ENSSDUP00000030757.1"/>
    </source>
</evidence>
<evidence type="ECO:0000259" key="10">
    <source>
        <dbReference type="Pfam" id="PF21000"/>
    </source>
</evidence>
<feature type="domain" description="RMI1 N-terminal" evidence="10">
    <location>
        <begin position="16"/>
        <end position="66"/>
    </location>
</feature>
<feature type="compositionally biased region" description="Low complexity" evidence="7">
    <location>
        <begin position="217"/>
        <end position="234"/>
    </location>
</feature>
<dbReference type="STRING" id="41447.ENSSDUP00000030757"/>
<accession>A0A3B4VJN2</accession>
<evidence type="ECO:0000256" key="3">
    <source>
        <dbReference type="ARBA" id="ARBA00018987"/>
    </source>
</evidence>
<dbReference type="GeneID" id="111230887"/>
<keyword evidence="12" id="KW-1185">Reference proteome</keyword>
<feature type="compositionally biased region" description="Polar residues" evidence="7">
    <location>
        <begin position="265"/>
        <end position="282"/>
    </location>
</feature>
<feature type="region of interest" description="Disordered" evidence="7">
    <location>
        <begin position="217"/>
        <end position="238"/>
    </location>
</feature>
<comment type="subcellular location">
    <subcellularLocation>
        <location evidence="1">Nucleus</location>
    </subcellularLocation>
</comment>
<dbReference type="InterPro" id="IPR049363">
    <property type="entry name" value="RMI1_N"/>
</dbReference>
<feature type="domain" description="RecQ-mediated genome instability protein 1 C-terminal OB-fold" evidence="9">
    <location>
        <begin position="589"/>
        <end position="727"/>
    </location>
</feature>
<feature type="compositionally biased region" description="Polar residues" evidence="7">
    <location>
        <begin position="417"/>
        <end position="433"/>
    </location>
</feature>
<evidence type="ECO:0000256" key="7">
    <source>
        <dbReference type="SAM" id="MobiDB-lite"/>
    </source>
</evidence>